<evidence type="ECO:0000313" key="4">
    <source>
        <dbReference type="EMBL" id="ALG09701.1"/>
    </source>
</evidence>
<keyword evidence="2" id="KW-0067">ATP-binding</keyword>
<dbReference type="PANTHER" id="PTHR16305:SF28">
    <property type="entry name" value="GUANYLATE CYCLASE DOMAIN-CONTAINING PROTEIN"/>
    <property type="match status" value="1"/>
</dbReference>
<dbReference type="STRING" id="860235.AOZ06_24850"/>
<dbReference type="Pfam" id="PF13191">
    <property type="entry name" value="AAA_16"/>
    <property type="match status" value="1"/>
</dbReference>
<sequence>MRDAGILSSYLAPYVLRDLARRGVPELPALRRMRGAVMVADISGFTATCERLAERGPDGVDVLSRALNQYFARLIDVVGRYGGEVVSFAGDALTALWVFEHGTERALACATELAASPRTGRIPLTARFGVAAGELCATELGGARGRRHCVLNGAALLGASAASRLAEAGAVVVDASTARPSPSGLSITEPDQPVVTVDVLRDYLPSAVLARVEHGQRWWMAELRTVTAIFAHIPGFDTVTDAARAHEVVRLSQEHLGRWDIDLLDISVDDHGTCLVAVAGLPPFAHGDDAARAVAAARSLAEAVTGPASRPCIGIATGRAFCGPIGNKRRATYTVIGDVMNTAARMMQHGIANNAVLLCDAATERAARHRHHFGAWHHFRVKGKRDVLMAYEPGRRQPVTSRRPTPGHRIVGREHACRALAGALGESLTGTARVVLVEGEPGIGKSRLLAELPSIASAAGAVPLVGCADHLERSVPYRAWRPIITALADTTVAPDLAPLLNGVLGADRPETARTAALRGEQRTEALRQLLVDVVCAAAARKPLAVALDDGHWLDSASWALALAVSRTRVPLLLVVASRSVDQESPELAALRAVDRTDTVKLGPLPRPDLVALVRGRLGAADVPAALISSIAERSGGNPLLVEELLIALREAGVLVVDRDTRVRVQPEALADSPVPHTIEGVLGSRMNGLSPDADLTLKVASALGQTFERDALAAVHPVRTDLETALGTLVDRELIVAAGQGRFVFRHALTRNVAYHRMLTLQRRDLHRRIAGWLETRSVADHALLGHHWERARHRDRASSHLRLASITAVNEGMGKEAVDLGLRAARLLGVVLRRDPDGLAAGIHAARAAIHALAGNDLATRLERLPPSGNKRMTTAIGLLLAIEPAVHMTLHAGLFTLIGLRSMVLTLRYGADEYTPGVIAIYAMLDHGEAMRRAEVFALSTLAKRMAVRTGSPLVTYAGFVHSWFVQHWMRPVIENLRSIIRDARAGFEHGDIMFGCFNSASYVVLLARAGGSMRAVLAAGRRAAALIDGRVTAAAFHCKLEIQVAQALAGRTTRPWSLSDLPGQSASGVDVDEERDIAAITKTDLANEIGYYWSAKARLHLYYRRFDEAVEFARRAEPLLPSFAGQAEEAEFTMWFALGLLSRGRDGDEAKARALLDRLRAWACDAPDLLGHKAMLVEGQLAAVNGHLATAQSLWYDAAGSASRAGYRQHAAFAWELAGRALAAAGAGTQALQCLHRAFTGYTELGAHAKAVDVRRAMDELGSGAYVS</sequence>
<evidence type="ECO:0000313" key="5">
    <source>
        <dbReference type="Proteomes" id="UP000063699"/>
    </source>
</evidence>
<evidence type="ECO:0000256" key="2">
    <source>
        <dbReference type="ARBA" id="ARBA00022840"/>
    </source>
</evidence>
<dbReference type="Pfam" id="PF00211">
    <property type="entry name" value="Guanylate_cyc"/>
    <property type="match status" value="1"/>
</dbReference>
<gene>
    <name evidence="4" type="ORF">AOZ06_24850</name>
</gene>
<dbReference type="EMBL" id="CP012752">
    <property type="protein sequence ID" value="ALG09701.1"/>
    <property type="molecule type" value="Genomic_DNA"/>
</dbReference>
<feature type="domain" description="Guanylate cyclase" evidence="3">
    <location>
        <begin position="36"/>
        <end position="162"/>
    </location>
</feature>
<dbReference type="OrthoDB" id="368920at2"/>
<organism evidence="4 5">
    <name type="scientific">Kibdelosporangium phytohabitans</name>
    <dbReference type="NCBI Taxonomy" id="860235"/>
    <lineage>
        <taxon>Bacteria</taxon>
        <taxon>Bacillati</taxon>
        <taxon>Actinomycetota</taxon>
        <taxon>Actinomycetes</taxon>
        <taxon>Pseudonocardiales</taxon>
        <taxon>Pseudonocardiaceae</taxon>
        <taxon>Kibdelosporangium</taxon>
    </lineage>
</organism>
<dbReference type="RefSeq" id="WP_054291605.1">
    <property type="nucleotide sequence ID" value="NZ_CP012752.1"/>
</dbReference>
<dbReference type="GO" id="GO:0005524">
    <property type="term" value="F:ATP binding"/>
    <property type="evidence" value="ECO:0007669"/>
    <property type="project" value="UniProtKB-KW"/>
</dbReference>
<evidence type="ECO:0000256" key="1">
    <source>
        <dbReference type="ARBA" id="ARBA00022741"/>
    </source>
</evidence>
<keyword evidence="5" id="KW-1185">Reference proteome</keyword>
<dbReference type="AlphaFoldDB" id="A0A0N9HWQ3"/>
<protein>
    <recommendedName>
        <fullName evidence="3">Guanylate cyclase domain-containing protein</fullName>
    </recommendedName>
</protein>
<dbReference type="SUPFAM" id="SSF52540">
    <property type="entry name" value="P-loop containing nucleoside triphosphate hydrolases"/>
    <property type="match status" value="1"/>
</dbReference>
<dbReference type="Gene3D" id="3.30.70.1230">
    <property type="entry name" value="Nucleotide cyclase"/>
    <property type="match status" value="2"/>
</dbReference>
<dbReference type="SUPFAM" id="SSF55073">
    <property type="entry name" value="Nucleotide cyclase"/>
    <property type="match status" value="2"/>
</dbReference>
<dbReference type="GO" id="GO:0035556">
    <property type="term" value="P:intracellular signal transduction"/>
    <property type="evidence" value="ECO:0007669"/>
    <property type="project" value="InterPro"/>
</dbReference>
<dbReference type="Proteomes" id="UP000063699">
    <property type="component" value="Chromosome"/>
</dbReference>
<dbReference type="GO" id="GO:0004016">
    <property type="term" value="F:adenylate cyclase activity"/>
    <property type="evidence" value="ECO:0007669"/>
    <property type="project" value="UniProtKB-ARBA"/>
</dbReference>
<dbReference type="InterPro" id="IPR027417">
    <property type="entry name" value="P-loop_NTPase"/>
</dbReference>
<dbReference type="CDD" id="cd07302">
    <property type="entry name" value="CHD"/>
    <property type="match status" value="2"/>
</dbReference>
<dbReference type="SMART" id="SM00044">
    <property type="entry name" value="CYCc"/>
    <property type="match status" value="1"/>
</dbReference>
<dbReference type="PROSITE" id="PS50125">
    <property type="entry name" value="GUANYLATE_CYCLASE_2"/>
    <property type="match status" value="2"/>
</dbReference>
<reference evidence="4 5" key="1">
    <citation type="submission" date="2015-07" db="EMBL/GenBank/DDBJ databases">
        <title>Genome sequencing of Kibdelosporangium phytohabitans.</title>
        <authorList>
            <person name="Qin S."/>
            <person name="Xing K."/>
        </authorList>
    </citation>
    <scope>NUCLEOTIDE SEQUENCE [LARGE SCALE GENOMIC DNA]</scope>
    <source>
        <strain evidence="4 5">KLBMP1111</strain>
    </source>
</reference>
<evidence type="ECO:0000259" key="3">
    <source>
        <dbReference type="PROSITE" id="PS50125"/>
    </source>
</evidence>
<dbReference type="GO" id="GO:0005737">
    <property type="term" value="C:cytoplasm"/>
    <property type="evidence" value="ECO:0007669"/>
    <property type="project" value="TreeGrafter"/>
</dbReference>
<dbReference type="PANTHER" id="PTHR16305">
    <property type="entry name" value="TESTICULAR SOLUBLE ADENYLYL CYCLASE"/>
    <property type="match status" value="1"/>
</dbReference>
<dbReference type="KEGG" id="kphy:AOZ06_24850"/>
<accession>A0A0N9HWQ3</accession>
<dbReference type="InterPro" id="IPR001054">
    <property type="entry name" value="A/G_cyclase"/>
</dbReference>
<dbReference type="InterPro" id="IPR029787">
    <property type="entry name" value="Nucleotide_cyclase"/>
</dbReference>
<keyword evidence="1" id="KW-0547">Nucleotide-binding</keyword>
<dbReference type="InterPro" id="IPR041664">
    <property type="entry name" value="AAA_16"/>
</dbReference>
<dbReference type="GO" id="GO:0009190">
    <property type="term" value="P:cyclic nucleotide biosynthetic process"/>
    <property type="evidence" value="ECO:0007669"/>
    <property type="project" value="InterPro"/>
</dbReference>
<proteinExistence type="predicted"/>
<feature type="domain" description="Guanylate cyclase" evidence="3">
    <location>
        <begin position="227"/>
        <end position="347"/>
    </location>
</feature>
<name>A0A0N9HWQ3_9PSEU</name>